<dbReference type="GO" id="GO:0003677">
    <property type="term" value="F:DNA binding"/>
    <property type="evidence" value="ECO:0007669"/>
    <property type="project" value="UniProtKB-KW"/>
</dbReference>
<dbReference type="PANTHER" id="PTHR30461">
    <property type="entry name" value="DNA-INVERTASE FROM LAMBDOID PROPHAGE"/>
    <property type="match status" value="1"/>
</dbReference>
<feature type="domain" description="Resolvase/invertase-type recombinase catalytic" evidence="4">
    <location>
        <begin position="32"/>
        <end position="180"/>
    </location>
</feature>
<keyword evidence="1" id="KW-0238">DNA-binding</keyword>
<dbReference type="InterPro" id="IPR025827">
    <property type="entry name" value="Zn_ribbon_recom_dom"/>
</dbReference>
<dbReference type="InterPro" id="IPR006119">
    <property type="entry name" value="Resolv_N"/>
</dbReference>
<dbReference type="RefSeq" id="WP_073027312.1">
    <property type="nucleotide sequence ID" value="NZ_FQXJ01000003.1"/>
</dbReference>
<evidence type="ECO:0000313" key="6">
    <source>
        <dbReference type="EMBL" id="SHH15440.1"/>
    </source>
</evidence>
<gene>
    <name evidence="6" type="ORF">SAMN02746098_00311</name>
</gene>
<keyword evidence="3" id="KW-0175">Coiled coil</keyword>
<dbReference type="SMART" id="SM00857">
    <property type="entry name" value="Resolvase"/>
    <property type="match status" value="1"/>
</dbReference>
<sequence>MASNAAVKKVVTVIPVKPVEVVKGFALGAKKRVAAYCRVSTDLKEQETSFESQVQHYTDTIGKRTDWDLVDIFADDGISGTTTTKRTEFLRMIKECMAGNIDMIITKSISRFARNTEDCLHFVRKLKDKGIAVYFETENIDTLGSGGELLLTILSGMAQDSSRNQSDVTKWGILRQFESGRVLVNTTRFLGYDKNEDGELVINEEQAELVRRVFREYLEGKSYNAIAKGLTKDKIKTITGKDKWWDSTISGMLENEKYHGAALLQKTITVNFLTHKRTPNKGQSPKYMIDENHLPIIDKEIFDKVQDEKERRALLRGNLVGDRHKYSNKYPFSAKVFCGDCGNIFKRRQWNSTNTSKKVVWQCKTYIMDGKDACKAKAVDESVLMDAFVRTFNGIYENKQSFIKTLTENIEMIILQRPEGNETETLDNRIEKLKNELKRLIRFQVNNSIDSEVYNEEYRSISEDLEEVRKKRLEHERVIESKDGLKQRFDEILDAINSRDSLLEEFDEEIFNAMVEKWYATLRQDSEIKNCSVWG</sequence>
<keyword evidence="7" id="KW-1185">Reference proteome</keyword>
<reference evidence="7" key="1">
    <citation type="submission" date="2016-11" db="EMBL/GenBank/DDBJ databases">
        <authorList>
            <person name="Varghese N."/>
            <person name="Submissions S."/>
        </authorList>
    </citation>
    <scope>NUCLEOTIDE SEQUENCE [LARGE SCALE GENOMIC DNA]</scope>
    <source>
        <strain evidence="7">DSM 15449</strain>
    </source>
</reference>
<dbReference type="InterPro" id="IPR038109">
    <property type="entry name" value="DNA_bind_recomb_sf"/>
</dbReference>
<dbReference type="CDD" id="cd00338">
    <property type="entry name" value="Ser_Recombinase"/>
    <property type="match status" value="1"/>
</dbReference>
<dbReference type="Pfam" id="PF07508">
    <property type="entry name" value="Recombinase"/>
    <property type="match status" value="1"/>
</dbReference>
<dbReference type="Pfam" id="PF00239">
    <property type="entry name" value="Resolvase"/>
    <property type="match status" value="1"/>
</dbReference>
<dbReference type="Pfam" id="PF13408">
    <property type="entry name" value="Zn_ribbon_recom"/>
    <property type="match status" value="1"/>
</dbReference>
<name>A0A1M5QNW7_9FIRM</name>
<dbReference type="AlphaFoldDB" id="A0A1M5QNW7"/>
<dbReference type="PROSITE" id="PS51736">
    <property type="entry name" value="RECOMBINASES_3"/>
    <property type="match status" value="1"/>
</dbReference>
<dbReference type="GO" id="GO:0000150">
    <property type="term" value="F:DNA strand exchange activity"/>
    <property type="evidence" value="ECO:0007669"/>
    <property type="project" value="InterPro"/>
</dbReference>
<evidence type="ECO:0000259" key="5">
    <source>
        <dbReference type="PROSITE" id="PS51737"/>
    </source>
</evidence>
<evidence type="ECO:0000259" key="4">
    <source>
        <dbReference type="PROSITE" id="PS51736"/>
    </source>
</evidence>
<dbReference type="Proteomes" id="UP000183954">
    <property type="component" value="Unassembled WGS sequence"/>
</dbReference>
<dbReference type="InterPro" id="IPR050639">
    <property type="entry name" value="SSR_resolvase"/>
</dbReference>
<keyword evidence="2" id="KW-0233">DNA recombination</keyword>
<dbReference type="InterPro" id="IPR011109">
    <property type="entry name" value="DNA_bind_recombinase_dom"/>
</dbReference>
<dbReference type="Gene3D" id="3.90.1750.20">
    <property type="entry name" value="Putative Large Serine Recombinase, Chain B, Domain 2"/>
    <property type="match status" value="1"/>
</dbReference>
<dbReference type="STRING" id="1121420.SAMN02746098_00311"/>
<accession>A0A1M5QNW7</accession>
<feature type="coiled-coil region" evidence="3">
    <location>
        <begin position="423"/>
        <end position="471"/>
    </location>
</feature>
<dbReference type="SUPFAM" id="SSF53041">
    <property type="entry name" value="Resolvase-like"/>
    <property type="match status" value="1"/>
</dbReference>
<dbReference type="PROSITE" id="PS51737">
    <property type="entry name" value="RECOMBINASE_DNA_BIND"/>
    <property type="match status" value="1"/>
</dbReference>
<feature type="domain" description="Recombinase" evidence="5">
    <location>
        <begin position="189"/>
        <end position="315"/>
    </location>
</feature>
<evidence type="ECO:0000313" key="7">
    <source>
        <dbReference type="Proteomes" id="UP000183954"/>
    </source>
</evidence>
<dbReference type="Gene3D" id="3.40.50.1390">
    <property type="entry name" value="Resolvase, N-terminal catalytic domain"/>
    <property type="match status" value="1"/>
</dbReference>
<dbReference type="PANTHER" id="PTHR30461:SF2">
    <property type="entry name" value="SERINE RECOMBINASE PINE-RELATED"/>
    <property type="match status" value="1"/>
</dbReference>
<organism evidence="6 7">
    <name type="scientific">Desulfosporosinus lacus DSM 15449</name>
    <dbReference type="NCBI Taxonomy" id="1121420"/>
    <lineage>
        <taxon>Bacteria</taxon>
        <taxon>Bacillati</taxon>
        <taxon>Bacillota</taxon>
        <taxon>Clostridia</taxon>
        <taxon>Eubacteriales</taxon>
        <taxon>Desulfitobacteriaceae</taxon>
        <taxon>Desulfosporosinus</taxon>
    </lineage>
</organism>
<evidence type="ECO:0000256" key="2">
    <source>
        <dbReference type="ARBA" id="ARBA00023172"/>
    </source>
</evidence>
<evidence type="ECO:0000256" key="1">
    <source>
        <dbReference type="ARBA" id="ARBA00023125"/>
    </source>
</evidence>
<dbReference type="EMBL" id="FQXJ01000003">
    <property type="protein sequence ID" value="SHH15440.1"/>
    <property type="molecule type" value="Genomic_DNA"/>
</dbReference>
<proteinExistence type="predicted"/>
<evidence type="ECO:0000256" key="3">
    <source>
        <dbReference type="SAM" id="Coils"/>
    </source>
</evidence>
<protein>
    <submittedName>
        <fullName evidence="6">Site-specific DNA recombinase</fullName>
    </submittedName>
</protein>
<dbReference type="InterPro" id="IPR036162">
    <property type="entry name" value="Resolvase-like_N_sf"/>
</dbReference>